<dbReference type="GO" id="GO:0004176">
    <property type="term" value="F:ATP-dependent peptidase activity"/>
    <property type="evidence" value="ECO:0007669"/>
    <property type="project" value="InterPro"/>
</dbReference>
<dbReference type="GO" id="GO:0006515">
    <property type="term" value="P:protein quality control for misfolded or incompletely synthesized proteins"/>
    <property type="evidence" value="ECO:0007669"/>
    <property type="project" value="TreeGrafter"/>
</dbReference>
<gene>
    <name evidence="8" type="ORF">FF104_12645</name>
</gene>
<dbReference type="InterPro" id="IPR001907">
    <property type="entry name" value="ClpP"/>
</dbReference>
<feature type="compositionally biased region" description="Basic and acidic residues" evidence="7">
    <location>
        <begin position="355"/>
        <end position="382"/>
    </location>
</feature>
<dbReference type="PRINTS" id="PR00127">
    <property type="entry name" value="CLPPROTEASEP"/>
</dbReference>
<feature type="region of interest" description="Disordered" evidence="7">
    <location>
        <begin position="354"/>
        <end position="382"/>
    </location>
</feature>
<dbReference type="AlphaFoldDB" id="A0AAP9RGJ3"/>
<dbReference type="EMBL" id="CP040626">
    <property type="protein sequence ID" value="QMW91786.1"/>
    <property type="molecule type" value="Genomic_DNA"/>
</dbReference>
<evidence type="ECO:0000313" key="8">
    <source>
        <dbReference type="EMBL" id="QMW91786.1"/>
    </source>
</evidence>
<comment type="similarity">
    <text evidence="1 6">Belongs to the peptidase S14 family.</text>
</comment>
<dbReference type="GO" id="GO:0004252">
    <property type="term" value="F:serine-type endopeptidase activity"/>
    <property type="evidence" value="ECO:0007669"/>
    <property type="project" value="InterPro"/>
</dbReference>
<keyword evidence="4" id="KW-0378">Hydrolase</keyword>
<evidence type="ECO:0000256" key="2">
    <source>
        <dbReference type="ARBA" id="ARBA00022490"/>
    </source>
</evidence>
<dbReference type="GeneID" id="92945026"/>
<dbReference type="RefSeq" id="WP_035762752.1">
    <property type="nucleotide sequence ID" value="NZ_AP019716.1"/>
</dbReference>
<proteinExistence type="inferred from homology"/>
<evidence type="ECO:0000256" key="3">
    <source>
        <dbReference type="ARBA" id="ARBA00022670"/>
    </source>
</evidence>
<reference evidence="8 9" key="1">
    <citation type="submission" date="2019-05" db="EMBL/GenBank/DDBJ databases">
        <authorList>
            <person name="Schori C."/>
            <person name="Ahrens C."/>
        </authorList>
    </citation>
    <scope>NUCLEOTIDE SEQUENCE [LARGE SCALE GENOMIC DNA]</scope>
    <source>
        <strain evidence="8 9">DSM 10702</strain>
    </source>
</reference>
<dbReference type="Pfam" id="PF00574">
    <property type="entry name" value="CLP_protease"/>
    <property type="match status" value="1"/>
</dbReference>
<dbReference type="Gene3D" id="3.90.226.10">
    <property type="entry name" value="2-enoyl-CoA Hydratase, Chain A, domain 1"/>
    <property type="match status" value="1"/>
</dbReference>
<dbReference type="InterPro" id="IPR023562">
    <property type="entry name" value="ClpP/TepA"/>
</dbReference>
<dbReference type="PANTHER" id="PTHR10381">
    <property type="entry name" value="ATP-DEPENDENT CLP PROTEASE PROTEOLYTIC SUBUNIT"/>
    <property type="match status" value="1"/>
</dbReference>
<evidence type="ECO:0000256" key="1">
    <source>
        <dbReference type="ARBA" id="ARBA00007039"/>
    </source>
</evidence>
<evidence type="ECO:0000256" key="4">
    <source>
        <dbReference type="ARBA" id="ARBA00022801"/>
    </source>
</evidence>
<sequence>MLEKLNNQKLLIVNDSSISKGMLSVSDKKFWDFNYVEDEEVELTIYGEIVSSLSWWDSSGQVASNDFIKELDSYKDKDNITVRINSNGGDVFAATAIYTILRDMKANIKVKIDGMCMSAATIIAMAGESEISPCAVFMTHPPLAGLCGYFNSSDLDEYKIMLDKVKDIIMNAYQYKTSKTKDELETFLNGDNWMTAEEAVENGFIDKVMFDDDEYNPVIDKNMLIINKVGTDLSNMPDDFKEKIKDKISKNSLRNNSGNSNLNNQSYFFNKLNNKRGDDDVIKNAHELKDKYPDVYKEVVNAAQVQERERIKAIDGLPGANEIKNKAKYEEIIDAGQCAVLILNAQKQQGQDYLNNRDDDIRNSGADDVKPTSTHERNIAKDGYDIDETESILDRALGKRGIR</sequence>
<dbReference type="Proteomes" id="UP000515243">
    <property type="component" value="Chromosome 1"/>
</dbReference>
<protein>
    <recommendedName>
        <fullName evidence="6">ATP-dependent Clp protease proteolytic subunit</fullName>
    </recommendedName>
</protein>
<accession>A0AAP9RGJ3</accession>
<evidence type="ECO:0000256" key="5">
    <source>
        <dbReference type="ARBA" id="ARBA00022825"/>
    </source>
</evidence>
<evidence type="ECO:0000256" key="7">
    <source>
        <dbReference type="SAM" id="MobiDB-lite"/>
    </source>
</evidence>
<dbReference type="GO" id="GO:0009368">
    <property type="term" value="C:endopeptidase Clp complex"/>
    <property type="evidence" value="ECO:0007669"/>
    <property type="project" value="TreeGrafter"/>
</dbReference>
<dbReference type="InterPro" id="IPR029045">
    <property type="entry name" value="ClpP/crotonase-like_dom_sf"/>
</dbReference>
<dbReference type="NCBIfam" id="NF045542">
    <property type="entry name" value="Clp_rel_HeadMat"/>
    <property type="match status" value="1"/>
</dbReference>
<dbReference type="SUPFAM" id="SSF52096">
    <property type="entry name" value="ClpP/crotonase"/>
    <property type="match status" value="1"/>
</dbReference>
<dbReference type="PANTHER" id="PTHR10381:SF70">
    <property type="entry name" value="ATP-DEPENDENT CLP PROTEASE PROTEOLYTIC SUBUNIT"/>
    <property type="match status" value="1"/>
</dbReference>
<dbReference type="GO" id="GO:0051117">
    <property type="term" value="F:ATPase binding"/>
    <property type="evidence" value="ECO:0007669"/>
    <property type="project" value="TreeGrafter"/>
</dbReference>
<keyword evidence="3 8" id="KW-0645">Protease</keyword>
<name>A0AAP9RGJ3_CLOBU</name>
<dbReference type="CDD" id="cd07016">
    <property type="entry name" value="S14_ClpP_1"/>
    <property type="match status" value="1"/>
</dbReference>
<organism evidence="8 9">
    <name type="scientific">Clostridium butyricum</name>
    <dbReference type="NCBI Taxonomy" id="1492"/>
    <lineage>
        <taxon>Bacteria</taxon>
        <taxon>Bacillati</taxon>
        <taxon>Bacillota</taxon>
        <taxon>Clostridia</taxon>
        <taxon>Eubacteriales</taxon>
        <taxon>Clostridiaceae</taxon>
        <taxon>Clostridium</taxon>
    </lineage>
</organism>
<evidence type="ECO:0000256" key="6">
    <source>
        <dbReference type="RuleBase" id="RU003567"/>
    </source>
</evidence>
<keyword evidence="5" id="KW-0720">Serine protease</keyword>
<evidence type="ECO:0000313" key="9">
    <source>
        <dbReference type="Proteomes" id="UP000515243"/>
    </source>
</evidence>
<keyword evidence="2" id="KW-0963">Cytoplasm</keyword>